<dbReference type="Proteomes" id="UP001154240">
    <property type="component" value="Unassembled WGS sequence"/>
</dbReference>
<gene>
    <name evidence="5" type="ORF">OLX77_04855</name>
</gene>
<reference evidence="5" key="1">
    <citation type="journal article" date="2022" name="bioRxiv">
        <title>Thiovibrio frasassiensisgen. nov., sp. nov., an autotrophic, elemental sulfur disproportionating bacterium isolated from sulfidic karst sediment, and proposal of Thiovibrionaceae fam. nov.</title>
        <authorList>
            <person name="Aronson H."/>
            <person name="Thomas C."/>
            <person name="Bhattacharyya M."/>
            <person name="Eckstein S."/>
            <person name="Jensen S."/>
            <person name="Barco R."/>
            <person name="Macalady J."/>
            <person name="Amend J."/>
        </authorList>
    </citation>
    <scope>NUCLEOTIDE SEQUENCE</scope>
    <source>
        <strain evidence="5">RS19-109</strain>
    </source>
</reference>
<evidence type="ECO:0000313" key="6">
    <source>
        <dbReference type="Proteomes" id="UP001154240"/>
    </source>
</evidence>
<dbReference type="InterPro" id="IPR012827">
    <property type="entry name" value="Hemerythrin_metal-bd"/>
</dbReference>
<keyword evidence="6" id="KW-1185">Reference proteome</keyword>
<keyword evidence="2" id="KW-0479">Metal-binding</keyword>
<protein>
    <submittedName>
        <fullName evidence="5">Hemerythrin domain-containing protein</fullName>
    </submittedName>
</protein>
<dbReference type="PANTHER" id="PTHR37164">
    <property type="entry name" value="BACTERIOHEMERYTHRIN"/>
    <property type="match status" value="1"/>
</dbReference>
<feature type="domain" description="Hemerythrin-like" evidence="4">
    <location>
        <begin position="27"/>
        <end position="102"/>
    </location>
</feature>
<comment type="similarity">
    <text evidence="1">Belongs to the hemerythrin family.</text>
</comment>
<evidence type="ECO:0000259" key="4">
    <source>
        <dbReference type="Pfam" id="PF01814"/>
    </source>
</evidence>
<sequence>MYHLPARRRGEVLPGRIIWRDTYSIGNEEIDAEHQHLIELDNDIAASGEKVAKIKGDIVALYDYVKTCFQHEEEYMLALGYPQFEEHKKRHERIIAKMNTIMKQSGKLDALVV</sequence>
<dbReference type="NCBIfam" id="TIGR02481">
    <property type="entry name" value="hemeryth_dom"/>
    <property type="match status" value="1"/>
</dbReference>
<reference evidence="5" key="2">
    <citation type="submission" date="2022-10" db="EMBL/GenBank/DDBJ databases">
        <authorList>
            <person name="Aronson H.S."/>
        </authorList>
    </citation>
    <scope>NUCLEOTIDE SEQUENCE</scope>
    <source>
        <strain evidence="5">RS19-109</strain>
    </source>
</reference>
<dbReference type="InterPro" id="IPR035938">
    <property type="entry name" value="Hemerythrin-like_sf"/>
</dbReference>
<proteinExistence type="inferred from homology"/>
<dbReference type="Gene3D" id="1.20.120.50">
    <property type="entry name" value="Hemerythrin-like"/>
    <property type="match status" value="1"/>
</dbReference>
<dbReference type="InterPro" id="IPR012312">
    <property type="entry name" value="Hemerythrin-like"/>
</dbReference>
<dbReference type="RefSeq" id="WP_307632460.1">
    <property type="nucleotide sequence ID" value="NZ_JAPHEH010000001.1"/>
</dbReference>
<dbReference type="CDD" id="cd12107">
    <property type="entry name" value="Hemerythrin"/>
    <property type="match status" value="1"/>
</dbReference>
<dbReference type="PANTHER" id="PTHR37164:SF1">
    <property type="entry name" value="BACTERIOHEMERYTHRIN"/>
    <property type="match status" value="1"/>
</dbReference>
<evidence type="ECO:0000256" key="3">
    <source>
        <dbReference type="ARBA" id="ARBA00023004"/>
    </source>
</evidence>
<evidence type="ECO:0000313" key="5">
    <source>
        <dbReference type="EMBL" id="MDG4475487.1"/>
    </source>
</evidence>
<comment type="caution">
    <text evidence="5">The sequence shown here is derived from an EMBL/GenBank/DDBJ whole genome shotgun (WGS) entry which is preliminary data.</text>
</comment>
<dbReference type="GO" id="GO:0046872">
    <property type="term" value="F:metal ion binding"/>
    <property type="evidence" value="ECO:0007669"/>
    <property type="project" value="UniProtKB-KW"/>
</dbReference>
<keyword evidence="3" id="KW-0408">Iron</keyword>
<evidence type="ECO:0000256" key="1">
    <source>
        <dbReference type="ARBA" id="ARBA00010587"/>
    </source>
</evidence>
<name>A0A9X4MMF9_9BACT</name>
<dbReference type="Pfam" id="PF01814">
    <property type="entry name" value="Hemerythrin"/>
    <property type="match status" value="1"/>
</dbReference>
<dbReference type="SUPFAM" id="SSF47188">
    <property type="entry name" value="Hemerythrin-like"/>
    <property type="match status" value="1"/>
</dbReference>
<dbReference type="EMBL" id="JAPHEH010000001">
    <property type="protein sequence ID" value="MDG4475487.1"/>
    <property type="molecule type" value="Genomic_DNA"/>
</dbReference>
<dbReference type="AlphaFoldDB" id="A0A9X4MMF9"/>
<organism evidence="5 6">
    <name type="scientific">Thiovibrio frasassiensis</name>
    <dbReference type="NCBI Taxonomy" id="2984131"/>
    <lineage>
        <taxon>Bacteria</taxon>
        <taxon>Pseudomonadati</taxon>
        <taxon>Thermodesulfobacteriota</taxon>
        <taxon>Desulfobulbia</taxon>
        <taxon>Desulfobulbales</taxon>
        <taxon>Thiovibrionaceae</taxon>
        <taxon>Thiovibrio</taxon>
    </lineage>
</organism>
<accession>A0A9X4MMF9</accession>
<evidence type="ECO:0000256" key="2">
    <source>
        <dbReference type="ARBA" id="ARBA00022723"/>
    </source>
</evidence>
<dbReference type="InterPro" id="IPR050669">
    <property type="entry name" value="Hemerythrin"/>
</dbReference>